<sequence>MDQAVRSELLRLFPDLAVDGQYGQSARPSLHPWEGRLLCSAWGQAA</sequence>
<dbReference type="AlphaFoldDB" id="W8SLY4"/>
<accession>W8SLY4</accession>
<dbReference type="Proteomes" id="UP000019593">
    <property type="component" value="Chromosome"/>
</dbReference>
<evidence type="ECO:0000313" key="1">
    <source>
        <dbReference type="EMBL" id="AHM03545.1"/>
    </source>
</evidence>
<dbReference type="KEGG" id="red:roselon_01154"/>
<name>W8SLY4_9RHOB</name>
<evidence type="ECO:0000313" key="2">
    <source>
        <dbReference type="Proteomes" id="UP000019593"/>
    </source>
</evidence>
<dbReference type="EMBL" id="CP004372">
    <property type="protein sequence ID" value="AHM03545.1"/>
    <property type="molecule type" value="Genomic_DNA"/>
</dbReference>
<proteinExistence type="predicted"/>
<protein>
    <submittedName>
        <fullName evidence="1">Uncharacterized protein</fullName>
    </submittedName>
</protein>
<keyword evidence="2" id="KW-1185">Reference proteome</keyword>
<gene>
    <name evidence="1" type="ORF">roselon_01154</name>
</gene>
<organism evidence="1 2">
    <name type="scientific">Roseicyclus elongatus DSM 19469</name>
    <dbReference type="NCBI Taxonomy" id="1294273"/>
    <lineage>
        <taxon>Bacteria</taxon>
        <taxon>Pseudomonadati</taxon>
        <taxon>Pseudomonadota</taxon>
        <taxon>Alphaproteobacteria</taxon>
        <taxon>Rhodobacterales</taxon>
        <taxon>Roseobacteraceae</taxon>
        <taxon>Roseicyclus</taxon>
    </lineage>
</organism>
<reference evidence="1 2" key="1">
    <citation type="submission" date="2013-03" db="EMBL/GenBank/DDBJ databases">
        <authorList>
            <person name="Fiebig A."/>
            <person name="Goeker M."/>
            <person name="Klenk H.-P.P."/>
        </authorList>
    </citation>
    <scope>NUCLEOTIDE SEQUENCE [LARGE SCALE GENOMIC DNA]</scope>
    <source>
        <strain evidence="2">DSM 19469</strain>
    </source>
</reference>
<dbReference type="HOGENOM" id="CLU_3188498_0_0_5"/>